<proteinExistence type="predicted"/>
<dbReference type="Proteomes" id="UP000092461">
    <property type="component" value="Unassembled WGS sequence"/>
</dbReference>
<accession>A0A1B0CR42</accession>
<organism evidence="1 2">
    <name type="scientific">Lutzomyia longipalpis</name>
    <name type="common">Sand fly</name>
    <dbReference type="NCBI Taxonomy" id="7200"/>
    <lineage>
        <taxon>Eukaryota</taxon>
        <taxon>Metazoa</taxon>
        <taxon>Ecdysozoa</taxon>
        <taxon>Arthropoda</taxon>
        <taxon>Hexapoda</taxon>
        <taxon>Insecta</taxon>
        <taxon>Pterygota</taxon>
        <taxon>Neoptera</taxon>
        <taxon>Endopterygota</taxon>
        <taxon>Diptera</taxon>
        <taxon>Nematocera</taxon>
        <taxon>Psychodoidea</taxon>
        <taxon>Psychodidae</taxon>
        <taxon>Lutzomyia</taxon>
        <taxon>Lutzomyia</taxon>
    </lineage>
</organism>
<dbReference type="VEuPathDB" id="VectorBase:LLONM1_005558"/>
<reference evidence="1" key="1">
    <citation type="submission" date="2020-05" db="UniProtKB">
        <authorList>
            <consortium name="EnsemblMetazoa"/>
        </authorList>
    </citation>
    <scope>IDENTIFICATION</scope>
    <source>
        <strain evidence="1">Jacobina</strain>
    </source>
</reference>
<protein>
    <submittedName>
        <fullName evidence="1">Uncharacterized protein</fullName>
    </submittedName>
</protein>
<dbReference type="EMBL" id="AJWK01024388">
    <property type="status" value="NOT_ANNOTATED_CDS"/>
    <property type="molecule type" value="Genomic_DNA"/>
</dbReference>
<evidence type="ECO:0000313" key="1">
    <source>
        <dbReference type="EnsemblMetazoa" id="LLOJ007341-PA"/>
    </source>
</evidence>
<dbReference type="EnsemblMetazoa" id="LLOJ007341-RA">
    <property type="protein sequence ID" value="LLOJ007341-PA"/>
    <property type="gene ID" value="LLOJ007341"/>
</dbReference>
<dbReference type="VEuPathDB" id="VectorBase:LLOJ007341"/>
<evidence type="ECO:0000313" key="2">
    <source>
        <dbReference type="Proteomes" id="UP000092461"/>
    </source>
</evidence>
<sequence>MKHFLWSIPCIRLPKCSSDTFQGIVLPIIRRLRVRHQIQMIPKHPLQHLFLEDRVPFSLLHCPIREVIWMFFHPDNCNFYCIEEDTVKIRQDAEMPNIIVFRKFMADFAQPMTAILRIRTFCKRVLSAEGSPPQMYFIYAEALRDLLRPMEEYRSGCGKENYAGNNE</sequence>
<name>A0A1B0CR42_LUTLO</name>
<keyword evidence="2" id="KW-1185">Reference proteome</keyword>
<dbReference type="AlphaFoldDB" id="A0A1B0CR42"/>